<name>A0A1X2HWY8_9FUNG</name>
<feature type="non-terminal residue" evidence="2">
    <location>
        <position position="135"/>
    </location>
</feature>
<dbReference type="EMBL" id="MCGE01000052">
    <property type="protein sequence ID" value="ORZ04252.1"/>
    <property type="molecule type" value="Genomic_DNA"/>
</dbReference>
<keyword evidence="1" id="KW-1133">Transmembrane helix</keyword>
<keyword evidence="1" id="KW-0472">Membrane</keyword>
<accession>A0A1X2HWY8</accession>
<comment type="caution">
    <text evidence="2">The sequence shown here is derived from an EMBL/GenBank/DDBJ whole genome shotgun (WGS) entry which is preliminary data.</text>
</comment>
<dbReference type="OrthoDB" id="2266370at2759"/>
<gene>
    <name evidence="2" type="ORF">BCR42DRAFT_429330</name>
</gene>
<evidence type="ECO:0000313" key="3">
    <source>
        <dbReference type="Proteomes" id="UP000193560"/>
    </source>
</evidence>
<feature type="transmembrane region" description="Helical" evidence="1">
    <location>
        <begin position="98"/>
        <end position="117"/>
    </location>
</feature>
<evidence type="ECO:0000313" key="2">
    <source>
        <dbReference type="EMBL" id="ORZ04252.1"/>
    </source>
</evidence>
<reference evidence="2 3" key="1">
    <citation type="submission" date="2016-07" db="EMBL/GenBank/DDBJ databases">
        <title>Pervasive Adenine N6-methylation of Active Genes in Fungi.</title>
        <authorList>
            <consortium name="DOE Joint Genome Institute"/>
            <person name="Mondo S.J."/>
            <person name="Dannebaum R.O."/>
            <person name="Kuo R.C."/>
            <person name="Labutti K."/>
            <person name="Haridas S."/>
            <person name="Kuo A."/>
            <person name="Salamov A."/>
            <person name="Ahrendt S.R."/>
            <person name="Lipzen A."/>
            <person name="Sullivan W."/>
            <person name="Andreopoulos W.B."/>
            <person name="Clum A."/>
            <person name="Lindquist E."/>
            <person name="Daum C."/>
            <person name="Ramamoorthy G.K."/>
            <person name="Gryganskyi A."/>
            <person name="Culley D."/>
            <person name="Magnuson J.K."/>
            <person name="James T.Y."/>
            <person name="O'Malley M.A."/>
            <person name="Stajich J.E."/>
            <person name="Spatafora J.W."/>
            <person name="Visel A."/>
            <person name="Grigoriev I.V."/>
        </authorList>
    </citation>
    <scope>NUCLEOTIDE SEQUENCE [LARGE SCALE GENOMIC DNA]</scope>
    <source>
        <strain evidence="2 3">NRRL 1336</strain>
    </source>
</reference>
<evidence type="ECO:0008006" key="4">
    <source>
        <dbReference type="Google" id="ProtNLM"/>
    </source>
</evidence>
<feature type="transmembrane region" description="Helical" evidence="1">
    <location>
        <begin position="58"/>
        <end position="86"/>
    </location>
</feature>
<dbReference type="Gene3D" id="1.20.1070.10">
    <property type="entry name" value="Rhodopsin 7-helix transmembrane proteins"/>
    <property type="match status" value="1"/>
</dbReference>
<organism evidence="2 3">
    <name type="scientific">Absidia repens</name>
    <dbReference type="NCBI Taxonomy" id="90262"/>
    <lineage>
        <taxon>Eukaryota</taxon>
        <taxon>Fungi</taxon>
        <taxon>Fungi incertae sedis</taxon>
        <taxon>Mucoromycota</taxon>
        <taxon>Mucoromycotina</taxon>
        <taxon>Mucoromycetes</taxon>
        <taxon>Mucorales</taxon>
        <taxon>Cunninghamellaceae</taxon>
        <taxon>Absidia</taxon>
    </lineage>
</organism>
<dbReference type="AlphaFoldDB" id="A0A1X2HWY8"/>
<keyword evidence="3" id="KW-1185">Reference proteome</keyword>
<sequence>MKTPHHRRHKLFQKGSSTGAMNRVSLRLIVLACISYSIYSVAQLVVTGIAENVLACRILAYFIICFDVMGSICLGLVGFNLVLVFVVNVKHPERFEKYYYATAVVISIFVIVPPLVLKAGRTIDKNDSCWYHFFF</sequence>
<protein>
    <recommendedName>
        <fullName evidence="4">G-protein coupled receptors family 1 profile domain-containing protein</fullName>
    </recommendedName>
</protein>
<feature type="transmembrane region" description="Helical" evidence="1">
    <location>
        <begin position="24"/>
        <end position="46"/>
    </location>
</feature>
<evidence type="ECO:0000256" key="1">
    <source>
        <dbReference type="SAM" id="Phobius"/>
    </source>
</evidence>
<keyword evidence="1" id="KW-0812">Transmembrane</keyword>
<proteinExistence type="predicted"/>
<dbReference type="STRING" id="90262.A0A1X2HWY8"/>
<dbReference type="Proteomes" id="UP000193560">
    <property type="component" value="Unassembled WGS sequence"/>
</dbReference>